<sequence length="152" mass="16888">MSENGIHALDAERRRASEEIADRVRLAVAALLAEGRMPSFYAVADVAGVARSTLYRRDDLKEIIVRAREGASLLAGSCESPQAVYISQLLEESERLRSELGEVRDELSRLKDERIAILNSVSHYWENESGRVIAKSGTSEYTYLFIAGERAA</sequence>
<evidence type="ECO:0000256" key="1">
    <source>
        <dbReference type="SAM" id="Coils"/>
    </source>
</evidence>
<dbReference type="Proteomes" id="UP000269591">
    <property type="component" value="Unassembled WGS sequence"/>
</dbReference>
<protein>
    <submittedName>
        <fullName evidence="2">Uncharacterized protein</fullName>
    </submittedName>
</protein>
<comment type="caution">
    <text evidence="2">The sequence shown here is derived from an EMBL/GenBank/DDBJ whole genome shotgun (WGS) entry which is preliminary data.</text>
</comment>
<dbReference type="EMBL" id="QIBX01000009">
    <property type="protein sequence ID" value="RNL39935.1"/>
    <property type="molecule type" value="Genomic_DNA"/>
</dbReference>
<dbReference type="AlphaFoldDB" id="A0A3N0AYI0"/>
<gene>
    <name evidence="2" type="ORF">DMP06_06255</name>
</gene>
<dbReference type="OrthoDB" id="4748158at2"/>
<reference evidence="3" key="1">
    <citation type="submission" date="2018-05" db="EMBL/GenBank/DDBJ databases">
        <title>Genome Sequencing of selected type strains of the family Eggerthellaceae.</title>
        <authorList>
            <person name="Danylec N."/>
            <person name="Stoll D.A."/>
            <person name="Doetsch A."/>
            <person name="Huch M."/>
        </authorList>
    </citation>
    <scope>NUCLEOTIDE SEQUENCE [LARGE SCALE GENOMIC DNA]</scope>
    <source>
        <strain evidence="3">DSM 24851</strain>
    </source>
</reference>
<evidence type="ECO:0000313" key="3">
    <source>
        <dbReference type="Proteomes" id="UP000269591"/>
    </source>
</evidence>
<keyword evidence="1" id="KW-0175">Coiled coil</keyword>
<name>A0A3N0AYI0_9ACTN</name>
<dbReference type="RefSeq" id="WP_123208889.1">
    <property type="nucleotide sequence ID" value="NZ_JBHTHO010000009.1"/>
</dbReference>
<feature type="coiled-coil region" evidence="1">
    <location>
        <begin position="86"/>
        <end position="113"/>
    </location>
</feature>
<evidence type="ECO:0000313" key="2">
    <source>
        <dbReference type="EMBL" id="RNL39935.1"/>
    </source>
</evidence>
<organism evidence="2 3">
    <name type="scientific">Slackia equolifaciens</name>
    <dbReference type="NCBI Taxonomy" id="498718"/>
    <lineage>
        <taxon>Bacteria</taxon>
        <taxon>Bacillati</taxon>
        <taxon>Actinomycetota</taxon>
        <taxon>Coriobacteriia</taxon>
        <taxon>Eggerthellales</taxon>
        <taxon>Eggerthellaceae</taxon>
        <taxon>Slackia</taxon>
    </lineage>
</organism>
<proteinExistence type="predicted"/>
<keyword evidence="3" id="KW-1185">Reference proteome</keyword>
<accession>A0A3N0AYI0</accession>